<protein>
    <recommendedName>
        <fullName evidence="5">Integrase, catalytic region, zinc finger, CCHC-type, peptidase aspartic, catalytic</fullName>
    </recommendedName>
</protein>
<comment type="caution">
    <text evidence="3">The sequence shown here is derived from an EMBL/GenBank/DDBJ whole genome shotgun (WGS) entry which is preliminary data.</text>
</comment>
<keyword evidence="4" id="KW-1185">Reference proteome</keyword>
<name>A0ABQ5BIL0_9ASTR</name>
<sequence>MQRNLLTDTGERELFKLYDEFDKFDYKKGESLHEFYLRFLLLLNDMNIYNVKLGGGRQTSVAGQAPSRDFILREAGKHISGKQRTIDTTPIDYVALNKDFSTRFVPQTELSAKQAFWSKNSVNSLEPTLSFRPTNVEVLKELPKVSMVNTSLKKLKYHLANFDVDLFSTFNQHLVDELSEVQNVFYQMEQAVEQHRIESKTFEVKMNQVLNENERLLEQVMSKDIVNLLVNPSVENDSVNVHECQKCLKLETELQTDFVKRETYDKLFKSFTILEKHCISLEVDTQLKQEIFQRENSVSNQSVPSFDQLFELNELKAQSQEKDTVIKKLKERIKSLSGKMDKDKIKQDLEEIETINIELDHRVTKLIAENEHLKQTYKQLYDSIKPARIRSKEQCDDLINQVNIKSAEISDLNASLQEKALAITALKDELRKLKGKALVDNNVSNHPSDPELHQVNVEPITPKLLNKRTAHSAYIKHSQEEAAVLRDLVDHIKANYPLDPLLESACKYTKLIQEMLSKISKTCPSINSSGEQLVAVTPMNKVKRVRFTEPVTSSRNTKTAHTSNLASNKPMLSSTGVKQSTSASGSQPLSNTKKDKIQQTQSRILNNKVEAHPRKVKSSLKNKDCVVASKGTAHVQHSKLNANYKLKCVKCNGCMLYDNHDLCVLDFINNVNARAKSRSTFTIVGNVCPLTRITTTTEVPLRKSSALDNKTPKLVVTLVYSRKPRKSKTSVPVNNYKVIKSVTANNSKPSIQVLERVNCVLRISGLYTSRCLMRNAEACLGQKKDQIDNLLKEQKVIEELGKVRCVGRLYEGDLGRLHGTIVDFITMMFSHFSTITGSLYRCCSFETFRYEMNMIEFDESYCKCVRSSLYFRWEHPTRRFFLIESYLDHRFIKEGG</sequence>
<evidence type="ECO:0000313" key="4">
    <source>
        <dbReference type="Proteomes" id="UP001151760"/>
    </source>
</evidence>
<feature type="coiled-coil region" evidence="1">
    <location>
        <begin position="312"/>
        <end position="346"/>
    </location>
</feature>
<evidence type="ECO:0000256" key="1">
    <source>
        <dbReference type="SAM" id="Coils"/>
    </source>
</evidence>
<keyword evidence="1" id="KW-0175">Coiled coil</keyword>
<feature type="compositionally biased region" description="Polar residues" evidence="2">
    <location>
        <begin position="550"/>
        <end position="591"/>
    </location>
</feature>
<feature type="region of interest" description="Disordered" evidence="2">
    <location>
        <begin position="546"/>
        <end position="616"/>
    </location>
</feature>
<organism evidence="3 4">
    <name type="scientific">Tanacetum coccineum</name>
    <dbReference type="NCBI Taxonomy" id="301880"/>
    <lineage>
        <taxon>Eukaryota</taxon>
        <taxon>Viridiplantae</taxon>
        <taxon>Streptophyta</taxon>
        <taxon>Embryophyta</taxon>
        <taxon>Tracheophyta</taxon>
        <taxon>Spermatophyta</taxon>
        <taxon>Magnoliopsida</taxon>
        <taxon>eudicotyledons</taxon>
        <taxon>Gunneridae</taxon>
        <taxon>Pentapetalae</taxon>
        <taxon>asterids</taxon>
        <taxon>campanulids</taxon>
        <taxon>Asterales</taxon>
        <taxon>Asteraceae</taxon>
        <taxon>Asteroideae</taxon>
        <taxon>Anthemideae</taxon>
        <taxon>Anthemidinae</taxon>
        <taxon>Tanacetum</taxon>
    </lineage>
</organism>
<gene>
    <name evidence="3" type="ORF">Tco_0861707</name>
</gene>
<evidence type="ECO:0000256" key="2">
    <source>
        <dbReference type="SAM" id="MobiDB-lite"/>
    </source>
</evidence>
<dbReference type="EMBL" id="BQNB010013332">
    <property type="protein sequence ID" value="GJT14665.1"/>
    <property type="molecule type" value="Genomic_DNA"/>
</dbReference>
<reference evidence="3" key="2">
    <citation type="submission" date="2022-01" db="EMBL/GenBank/DDBJ databases">
        <authorList>
            <person name="Yamashiro T."/>
            <person name="Shiraishi A."/>
            <person name="Satake H."/>
            <person name="Nakayama K."/>
        </authorList>
    </citation>
    <scope>NUCLEOTIDE SEQUENCE</scope>
</reference>
<dbReference type="Proteomes" id="UP001151760">
    <property type="component" value="Unassembled WGS sequence"/>
</dbReference>
<evidence type="ECO:0008006" key="5">
    <source>
        <dbReference type="Google" id="ProtNLM"/>
    </source>
</evidence>
<accession>A0ABQ5BIL0</accession>
<reference evidence="3" key="1">
    <citation type="journal article" date="2022" name="Int. J. Mol. Sci.">
        <title>Draft Genome of Tanacetum Coccineum: Genomic Comparison of Closely Related Tanacetum-Family Plants.</title>
        <authorList>
            <person name="Yamashiro T."/>
            <person name="Shiraishi A."/>
            <person name="Nakayama K."/>
            <person name="Satake H."/>
        </authorList>
    </citation>
    <scope>NUCLEOTIDE SEQUENCE</scope>
</reference>
<proteinExistence type="predicted"/>
<evidence type="ECO:0000313" key="3">
    <source>
        <dbReference type="EMBL" id="GJT14665.1"/>
    </source>
</evidence>